<accession>A0A8H7CC29</accession>
<evidence type="ECO:0000313" key="2">
    <source>
        <dbReference type="EMBL" id="KAF7330103.1"/>
    </source>
</evidence>
<feature type="compositionally biased region" description="Polar residues" evidence="1">
    <location>
        <begin position="40"/>
        <end position="50"/>
    </location>
</feature>
<dbReference type="AlphaFoldDB" id="A0A8H7CC29"/>
<evidence type="ECO:0000256" key="1">
    <source>
        <dbReference type="SAM" id="MobiDB-lite"/>
    </source>
</evidence>
<comment type="caution">
    <text evidence="2">The sequence shown here is derived from an EMBL/GenBank/DDBJ whole genome shotgun (WGS) entry which is preliminary data.</text>
</comment>
<feature type="region of interest" description="Disordered" evidence="1">
    <location>
        <begin position="1"/>
        <end position="84"/>
    </location>
</feature>
<organism evidence="2 3">
    <name type="scientific">Mycena sanguinolenta</name>
    <dbReference type="NCBI Taxonomy" id="230812"/>
    <lineage>
        <taxon>Eukaryota</taxon>
        <taxon>Fungi</taxon>
        <taxon>Dikarya</taxon>
        <taxon>Basidiomycota</taxon>
        <taxon>Agaricomycotina</taxon>
        <taxon>Agaricomycetes</taxon>
        <taxon>Agaricomycetidae</taxon>
        <taxon>Agaricales</taxon>
        <taxon>Marasmiineae</taxon>
        <taxon>Mycenaceae</taxon>
        <taxon>Mycena</taxon>
    </lineage>
</organism>
<sequence>MRNFGARAAREKAKIPRRVRTSNSMRTAAASHPHPHPCPIQTSARSSPFNLQRRRLEPGLASQSTSTSCTRCARRRTANPKRPRALARTRISTTQVATQPDARHALPLPFGADSRAYPRLHRSWCPNEPKKIEPSCVFAPRGR</sequence>
<feature type="compositionally biased region" description="Low complexity" evidence="1">
    <location>
        <begin position="61"/>
        <end position="71"/>
    </location>
</feature>
<name>A0A8H7CC29_9AGAR</name>
<feature type="compositionally biased region" description="Basic residues" evidence="1">
    <location>
        <begin position="72"/>
        <end position="84"/>
    </location>
</feature>
<gene>
    <name evidence="2" type="ORF">MSAN_02466800</name>
</gene>
<keyword evidence="3" id="KW-1185">Reference proteome</keyword>
<dbReference type="Proteomes" id="UP000623467">
    <property type="component" value="Unassembled WGS sequence"/>
</dbReference>
<dbReference type="EMBL" id="JACAZH010000070">
    <property type="protein sequence ID" value="KAF7330103.1"/>
    <property type="molecule type" value="Genomic_DNA"/>
</dbReference>
<reference evidence="2" key="1">
    <citation type="submission" date="2020-05" db="EMBL/GenBank/DDBJ databases">
        <title>Mycena genomes resolve the evolution of fungal bioluminescence.</title>
        <authorList>
            <person name="Tsai I.J."/>
        </authorList>
    </citation>
    <scope>NUCLEOTIDE SEQUENCE</scope>
    <source>
        <strain evidence="2">160909Yilan</strain>
    </source>
</reference>
<protein>
    <submittedName>
        <fullName evidence="2">Uncharacterized protein</fullName>
    </submittedName>
</protein>
<evidence type="ECO:0000313" key="3">
    <source>
        <dbReference type="Proteomes" id="UP000623467"/>
    </source>
</evidence>
<proteinExistence type="predicted"/>